<evidence type="ECO:0000313" key="2">
    <source>
        <dbReference type="EMBL" id="CDX02743.1"/>
    </source>
</evidence>
<evidence type="ECO:0000313" key="4">
    <source>
        <dbReference type="Proteomes" id="UP000054623"/>
    </source>
</evidence>
<proteinExistence type="predicted"/>
<feature type="chain" id="PRO_5007384661" evidence="1">
    <location>
        <begin position="30"/>
        <end position="229"/>
    </location>
</feature>
<dbReference type="EMBL" id="LOCK01000050">
    <property type="protein sequence ID" value="KTE90165.1"/>
    <property type="molecule type" value="Genomic_DNA"/>
</dbReference>
<protein>
    <submittedName>
        <fullName evidence="2">Uncharacterized protein</fullName>
    </submittedName>
</protein>
<keyword evidence="1" id="KW-0732">Signal</keyword>
<dbReference type="EMBL" id="LK996017">
    <property type="protein sequence ID" value="CDX02743.1"/>
    <property type="molecule type" value="Genomic_DNA"/>
</dbReference>
<gene>
    <name evidence="3" type="ORF">AT727_09565</name>
    <name evidence="2" type="ORF">DPCES_2856</name>
</gene>
<accession>A0A098B1I2</accession>
<organism evidence="2">
    <name type="scientific">Desulfitobacterium hafniense</name>
    <name type="common">Desulfitobacterium frappieri</name>
    <dbReference type="NCBI Taxonomy" id="49338"/>
    <lineage>
        <taxon>Bacteria</taxon>
        <taxon>Bacillati</taxon>
        <taxon>Bacillota</taxon>
        <taxon>Clostridia</taxon>
        <taxon>Eubacteriales</taxon>
        <taxon>Desulfitobacteriaceae</taxon>
        <taxon>Desulfitobacterium</taxon>
    </lineage>
</organism>
<name>A0A098B1I2_DESHA</name>
<evidence type="ECO:0000256" key="1">
    <source>
        <dbReference type="SAM" id="SignalP"/>
    </source>
</evidence>
<sequence length="229" mass="25477">MKKKVVIVIVFSVLLVPLLILNTVHQASASVKVETNMTEIMKNIDIAAKNNPEAAMSSNPYDYTANNPYFDNIVDLGSVALPAIRQKIKNSSNNGLEEYILAIAAEKIAKVDLKDDQSLWTTAKEWVTQWDNHLKTVEHNVDKITSSADTDEEKTKQLVKLGTPAIPFIMDKIENGQIEAAPALEILLTGNASVNDELGKITNWQIWAKENKDNFDDLRSLVEEANTNE</sequence>
<reference evidence="3 4" key="2">
    <citation type="submission" date="2015-12" db="EMBL/GenBank/DDBJ databases">
        <title>Draft Genome Sequence of Desulfitobacterium hafniense Strain DH, a Sulfate-reducing Bacterium Isolated from Paddy Soils.</title>
        <authorList>
            <person name="Bao P."/>
            <person name="Zhang X."/>
            <person name="Li G."/>
        </authorList>
    </citation>
    <scope>NUCLEOTIDE SEQUENCE [LARGE SCALE GENOMIC DNA]</scope>
    <source>
        <strain evidence="3 4">DH</strain>
    </source>
</reference>
<dbReference type="OrthoDB" id="2607508at2"/>
<dbReference type="RefSeq" id="WP_005813101.1">
    <property type="nucleotide sequence ID" value="NZ_CABKQQ010000044.1"/>
</dbReference>
<dbReference type="Proteomes" id="UP000054623">
    <property type="component" value="Unassembled WGS sequence"/>
</dbReference>
<reference evidence="2" key="1">
    <citation type="submission" date="2014-07" db="EMBL/GenBank/DDBJ databases">
        <authorList>
            <person name="Hornung V.Bastian."/>
        </authorList>
    </citation>
    <scope>NUCLEOTIDE SEQUENCE</scope>
    <source>
        <strain evidence="2">PCE-S</strain>
    </source>
</reference>
<feature type="signal peptide" evidence="1">
    <location>
        <begin position="1"/>
        <end position="29"/>
    </location>
</feature>
<evidence type="ECO:0000313" key="3">
    <source>
        <dbReference type="EMBL" id="KTE90165.1"/>
    </source>
</evidence>
<dbReference type="PATRIC" id="fig|49338.4.peg.3069"/>
<dbReference type="AlphaFoldDB" id="A0A098B1I2"/>